<keyword evidence="1" id="KW-1133">Transmembrane helix</keyword>
<name>A0A645ABV9_9ZZZZ</name>
<comment type="caution">
    <text evidence="2">The sequence shown here is derived from an EMBL/GenBank/DDBJ whole genome shotgun (WGS) entry which is preliminary data.</text>
</comment>
<gene>
    <name evidence="2" type="ORF">SDC9_96924</name>
</gene>
<sequence length="148" mass="17205">MKKNIKHKFQESAGTFMYGRNGMDRLSQFMLYLSLLLLIVSAILFSVSSGSNISATILQYAAVLLLVLGYFRAFSRNLVKRRNENLQYMKIVYPISNWFRSKRQRLKMRKNYKLFTCPTCKTTLRIPKGKGRVCLTCPRCHSKFEGKS</sequence>
<proteinExistence type="predicted"/>
<evidence type="ECO:0000256" key="1">
    <source>
        <dbReference type="SAM" id="Phobius"/>
    </source>
</evidence>
<evidence type="ECO:0000313" key="2">
    <source>
        <dbReference type="EMBL" id="MPM50188.1"/>
    </source>
</evidence>
<organism evidence="2">
    <name type="scientific">bioreactor metagenome</name>
    <dbReference type="NCBI Taxonomy" id="1076179"/>
    <lineage>
        <taxon>unclassified sequences</taxon>
        <taxon>metagenomes</taxon>
        <taxon>ecological metagenomes</taxon>
    </lineage>
</organism>
<keyword evidence="1" id="KW-0472">Membrane</keyword>
<keyword evidence="1" id="KW-0812">Transmembrane</keyword>
<dbReference type="AlphaFoldDB" id="A0A645ABV9"/>
<dbReference type="EMBL" id="VSSQ01012854">
    <property type="protein sequence ID" value="MPM50188.1"/>
    <property type="molecule type" value="Genomic_DNA"/>
</dbReference>
<evidence type="ECO:0008006" key="3">
    <source>
        <dbReference type="Google" id="ProtNLM"/>
    </source>
</evidence>
<feature type="transmembrane region" description="Helical" evidence="1">
    <location>
        <begin position="53"/>
        <end position="73"/>
    </location>
</feature>
<protein>
    <recommendedName>
        <fullName evidence="3">Zn-finger containing protein</fullName>
    </recommendedName>
</protein>
<reference evidence="2" key="1">
    <citation type="submission" date="2019-08" db="EMBL/GenBank/DDBJ databases">
        <authorList>
            <person name="Kucharzyk K."/>
            <person name="Murdoch R.W."/>
            <person name="Higgins S."/>
            <person name="Loffler F."/>
        </authorList>
    </citation>
    <scope>NUCLEOTIDE SEQUENCE</scope>
</reference>
<feature type="transmembrane region" description="Helical" evidence="1">
    <location>
        <begin position="29"/>
        <end position="47"/>
    </location>
</feature>
<accession>A0A645ABV9</accession>